<organism evidence="1 2">
    <name type="scientific">Pseudoalteromonas piscicida</name>
    <dbReference type="NCBI Taxonomy" id="43662"/>
    <lineage>
        <taxon>Bacteria</taxon>
        <taxon>Pseudomonadati</taxon>
        <taxon>Pseudomonadota</taxon>
        <taxon>Gammaproteobacteria</taxon>
        <taxon>Alteromonadales</taxon>
        <taxon>Pseudoalteromonadaceae</taxon>
        <taxon>Pseudoalteromonas</taxon>
    </lineage>
</organism>
<accession>A0A2A5JTJ6</accession>
<proteinExistence type="predicted"/>
<gene>
    <name evidence="1" type="ORF">CEX98_05120</name>
</gene>
<sequence length="84" mass="9649">MLSVLSTFGFNLVTCAFWIVKSRGCSDAKQLNGIKEVAVIAVPKDKKVLRFKRLAFIIILLYKIMPEIWRIGNYIILQHLVIEI</sequence>
<dbReference type="EMBL" id="NKHF01000024">
    <property type="protein sequence ID" value="PCK32783.1"/>
    <property type="molecule type" value="Genomic_DNA"/>
</dbReference>
<protein>
    <submittedName>
        <fullName evidence="1">Uncharacterized protein</fullName>
    </submittedName>
</protein>
<dbReference type="AlphaFoldDB" id="A0A2A5JTJ6"/>
<keyword evidence="2" id="KW-1185">Reference proteome</keyword>
<reference evidence="2" key="1">
    <citation type="journal article" date="2019" name="Genome Announc.">
        <title>Draft Genome Sequence of Pseudoalteromonas piscicida Strain 36Y ROTHPW, an Hypersaline Seawater Isolate from the South Coast of Sonora, Mexico.</title>
        <authorList>
            <person name="Sanchez-Diaz R."/>
            <person name="Molina-Garza Z.J."/>
            <person name="Cruz-Suarez L.E."/>
            <person name="Selvin J."/>
            <person name="Kiran G.S."/>
            <person name="Ibarra-Gamez J.C."/>
            <person name="Gomez-Gil B."/>
            <person name="Galaviz-Silva L."/>
        </authorList>
    </citation>
    <scope>NUCLEOTIDE SEQUENCE [LARGE SCALE GENOMIC DNA]</scope>
    <source>
        <strain evidence="2">36Y_RITHPW</strain>
    </source>
</reference>
<name>A0A2A5JTJ6_PSEO7</name>
<evidence type="ECO:0000313" key="1">
    <source>
        <dbReference type="EMBL" id="PCK32783.1"/>
    </source>
</evidence>
<dbReference type="Proteomes" id="UP000228621">
    <property type="component" value="Unassembled WGS sequence"/>
</dbReference>
<comment type="caution">
    <text evidence="1">The sequence shown here is derived from an EMBL/GenBank/DDBJ whole genome shotgun (WGS) entry which is preliminary data.</text>
</comment>
<evidence type="ECO:0000313" key="2">
    <source>
        <dbReference type="Proteomes" id="UP000228621"/>
    </source>
</evidence>